<dbReference type="Gene3D" id="3.30.460.90">
    <property type="match status" value="1"/>
</dbReference>
<organism evidence="7 8">
    <name type="scientific">Mytilus galloprovincialis</name>
    <name type="common">Mediterranean mussel</name>
    <dbReference type="NCBI Taxonomy" id="29158"/>
    <lineage>
        <taxon>Eukaryota</taxon>
        <taxon>Metazoa</taxon>
        <taxon>Spiralia</taxon>
        <taxon>Lophotrochozoa</taxon>
        <taxon>Mollusca</taxon>
        <taxon>Bivalvia</taxon>
        <taxon>Autobranchia</taxon>
        <taxon>Pteriomorphia</taxon>
        <taxon>Mytilida</taxon>
        <taxon>Mytiloidea</taxon>
        <taxon>Mytilidae</taxon>
        <taxon>Mytilinae</taxon>
        <taxon>Mytilus</taxon>
    </lineage>
</organism>
<feature type="region of interest" description="Disordered" evidence="4">
    <location>
        <begin position="745"/>
        <end position="764"/>
    </location>
</feature>
<dbReference type="SMART" id="SM00248">
    <property type="entry name" value="ANK"/>
    <property type="match status" value="8"/>
</dbReference>
<sequence>MDSKLHIDTKNFHHDPIIHATRNSAVDADVLEALIHSNLDINTKNSYGMNALHLAAQFNFIEKLKVLLQSQRLSTNEVDHSGRNALHHLIETTLFDNMDEFKRCAILLIERDVNINAQDQMGETPLHKVFQNYCYFIPDILAFFFQNAKNINHLLQDNDGITVFHIMVSNINDNIKEQKTFDDIIENKNKMIKDFLIGKLTAVAPSVAVCLLNKLSNSGSSAFTTYVNSENLTLDNINCMIERGADVNISNSLGITPLMYAALKERDKLVNVLLRAGADVNMTDIFGQTVMYRVQTIHSFESICEYGVQLNVKDKFGRSPLTNNCLYTTLEFPHMKKILKSSLATDPSLATRFLDHGIDVNTVDRYGSSLLHYAAWYSDLNMIQVLLENGARKDLVDRQGYTPYDLAIHHSNCEVFQLLENDNNHVDNMATTEKRKIHENCTYARAIINHQAVNNMQQTLRCIGLDNDAEDLLQSLMSSPRTGFTDNLNDTSNIKSDVHELMTNIANVIGEMDGRFLSTIFPTGSSAEGSQIGDQIEMDFVFCLSYFYLQCNVIQTDDLLDTGFVILKLKKYHKDHDLVSFVGENDVIHSDLVRKRFQELVTSAVNKADIWSSEHFYFDGLLEFPEDKPIINLSIQWYGAVAKCVNISIDIVPAIHKPNWTPRENDHSFMELLNPKVKETGFFLLFHLPDASSSSGPCCVRISSAPGEIEIIKTAQNLLRESFSLSKILKSRFVCPYVQFSDDEDDSYTDTESFDDENSDENDGCHENANFKLTAKKTKQLRPCFSSQIHQVIEKTSDTASNSENAFVNQEAAELIVYLDGPNVISKIHKPKENKSEHMEKNIEKYANHPSPTTISNKCGEQQIRNEKNFSINSSTVLKSDSMSLQMTDESGNANRSDYNVHSIDFESKEYSRKGESCAELEISNDGSHSTFKDGFVGGNVVQATEEISSYMLKSCFFHTLVLVRQTNLTDLSHLKVTTMIYETLLKAAKSKQLPSYFMPYINVFSYVDTHIRKVSSSKAERELQKHCARIETFCKVILGILSQRKPQSSN</sequence>
<dbReference type="OrthoDB" id="6718656at2759"/>
<evidence type="ECO:0000313" key="7">
    <source>
        <dbReference type="EMBL" id="VDI24990.1"/>
    </source>
</evidence>
<dbReference type="SUPFAM" id="SSF48403">
    <property type="entry name" value="Ankyrin repeat"/>
    <property type="match status" value="2"/>
</dbReference>
<dbReference type="EMBL" id="UYJE01004097">
    <property type="protein sequence ID" value="VDI24990.1"/>
    <property type="molecule type" value="Genomic_DNA"/>
</dbReference>
<dbReference type="Gene3D" id="1.25.40.20">
    <property type="entry name" value="Ankyrin repeat-containing domain"/>
    <property type="match status" value="3"/>
</dbReference>
<name>A0A8B6DV44_MYTGA</name>
<dbReference type="PROSITE" id="PS50088">
    <property type="entry name" value="ANK_REPEAT"/>
    <property type="match status" value="2"/>
</dbReference>
<dbReference type="Pfam" id="PF12796">
    <property type="entry name" value="Ank_2"/>
    <property type="match status" value="1"/>
</dbReference>
<evidence type="ECO:0000256" key="4">
    <source>
        <dbReference type="SAM" id="MobiDB-lite"/>
    </source>
</evidence>
<evidence type="ECO:0000259" key="5">
    <source>
        <dbReference type="Pfam" id="PF03281"/>
    </source>
</evidence>
<feature type="compositionally biased region" description="Acidic residues" evidence="4">
    <location>
        <begin position="745"/>
        <end position="762"/>
    </location>
</feature>
<evidence type="ECO:0000256" key="1">
    <source>
        <dbReference type="ARBA" id="ARBA00022737"/>
    </source>
</evidence>
<dbReference type="Pfam" id="PF03281">
    <property type="entry name" value="Mab-21"/>
    <property type="match status" value="1"/>
</dbReference>
<comment type="caution">
    <text evidence="7">The sequence shown here is derived from an EMBL/GenBank/DDBJ whole genome shotgun (WGS) entry which is preliminary data.</text>
</comment>
<dbReference type="PANTHER" id="PTHR24123">
    <property type="entry name" value="ANKYRIN REPEAT-CONTAINING"/>
    <property type="match status" value="1"/>
</dbReference>
<accession>A0A8B6DV44</accession>
<dbReference type="InterPro" id="IPR002110">
    <property type="entry name" value="Ankyrin_rpt"/>
</dbReference>
<feature type="repeat" description="ANK" evidence="3">
    <location>
        <begin position="253"/>
        <end position="285"/>
    </location>
</feature>
<evidence type="ECO:0008006" key="9">
    <source>
        <dbReference type="Google" id="ProtNLM"/>
    </source>
</evidence>
<gene>
    <name evidence="7" type="ORF">MGAL_10B072731</name>
</gene>
<dbReference type="InterPro" id="IPR051165">
    <property type="entry name" value="Multifunctional_ANK_Repeat"/>
</dbReference>
<dbReference type="Pfam" id="PF20266">
    <property type="entry name" value="Mab-21_C"/>
    <property type="match status" value="1"/>
</dbReference>
<dbReference type="Gene3D" id="1.10.1410.40">
    <property type="match status" value="1"/>
</dbReference>
<protein>
    <recommendedName>
        <fullName evidence="9">Mab-21-like nucleotidyltransferase domain-containing protein</fullName>
    </recommendedName>
</protein>
<reference evidence="7" key="1">
    <citation type="submission" date="2018-11" db="EMBL/GenBank/DDBJ databases">
        <authorList>
            <person name="Alioto T."/>
            <person name="Alioto T."/>
        </authorList>
    </citation>
    <scope>NUCLEOTIDE SEQUENCE</scope>
</reference>
<proteinExistence type="predicted"/>
<evidence type="ECO:0000259" key="6">
    <source>
        <dbReference type="Pfam" id="PF20266"/>
    </source>
</evidence>
<feature type="domain" description="Mab-21-like nucleotidyltransferase" evidence="5">
    <location>
        <begin position="528"/>
        <end position="678"/>
    </location>
</feature>
<dbReference type="InterPro" id="IPR046903">
    <property type="entry name" value="Mab-21-like_nuc_Trfase"/>
</dbReference>
<evidence type="ECO:0000256" key="2">
    <source>
        <dbReference type="ARBA" id="ARBA00023043"/>
    </source>
</evidence>
<keyword evidence="8" id="KW-1185">Reference proteome</keyword>
<dbReference type="InterPro" id="IPR046906">
    <property type="entry name" value="Mab-21_HhH/H2TH-like"/>
</dbReference>
<feature type="repeat" description="ANK" evidence="3">
    <location>
        <begin position="366"/>
        <end position="398"/>
    </location>
</feature>
<dbReference type="PANTHER" id="PTHR24123:SF33">
    <property type="entry name" value="PROTEIN HOS4"/>
    <property type="match status" value="1"/>
</dbReference>
<dbReference type="AlphaFoldDB" id="A0A8B6DV44"/>
<evidence type="ECO:0000313" key="8">
    <source>
        <dbReference type="Proteomes" id="UP000596742"/>
    </source>
</evidence>
<evidence type="ECO:0000256" key="3">
    <source>
        <dbReference type="PROSITE-ProRule" id="PRU00023"/>
    </source>
</evidence>
<dbReference type="InterPro" id="IPR036770">
    <property type="entry name" value="Ankyrin_rpt-contain_sf"/>
</dbReference>
<feature type="domain" description="Mab-21-like HhH/H2TH-like" evidence="6">
    <location>
        <begin position="943"/>
        <end position="1016"/>
    </location>
</feature>
<keyword evidence="1" id="KW-0677">Repeat</keyword>
<dbReference type="PROSITE" id="PS50297">
    <property type="entry name" value="ANK_REP_REGION"/>
    <property type="match status" value="2"/>
</dbReference>
<dbReference type="Pfam" id="PF13857">
    <property type="entry name" value="Ank_5"/>
    <property type="match status" value="2"/>
</dbReference>
<dbReference type="Proteomes" id="UP000596742">
    <property type="component" value="Unassembled WGS sequence"/>
</dbReference>
<keyword evidence="2 3" id="KW-0040">ANK repeat</keyword>